<dbReference type="Gene3D" id="1.10.357.10">
    <property type="entry name" value="Tetracycline Repressor, domain 2"/>
    <property type="match status" value="1"/>
</dbReference>
<keyword evidence="2 4" id="KW-0238">DNA-binding</keyword>
<sequence>MITPGGAGESLQRRMKDRMLSEVAEMATQLFLAKGFDETTVDEICAAAGLSRRSFFRYFKTKEDIVISQLPVLSDIGCEVFLSRPPDEDVWTALRHSLTPFVEWVDEDHARALAFLALIEKSPTLRFRYLDRVDRWQAGLVAAARTRLAHSGNELYLPVIVAAATGAYRAAGKIWAQSGGGDSISALFDEAFAALAPAPYLDRGR</sequence>
<protein>
    <submittedName>
        <fullName evidence="6">TetR family transcriptional regulator</fullName>
    </submittedName>
</protein>
<organism evidence="6 7">
    <name type="scientific">Mycolicibacterium fluoranthenivorans</name>
    <dbReference type="NCBI Taxonomy" id="258505"/>
    <lineage>
        <taxon>Bacteria</taxon>
        <taxon>Bacillati</taxon>
        <taxon>Actinomycetota</taxon>
        <taxon>Actinomycetes</taxon>
        <taxon>Mycobacteriales</taxon>
        <taxon>Mycobacteriaceae</taxon>
        <taxon>Mycolicibacterium</taxon>
    </lineage>
</organism>
<dbReference type="EMBL" id="CP059894">
    <property type="protein sequence ID" value="QNJ92520.1"/>
    <property type="molecule type" value="Genomic_DNA"/>
</dbReference>
<evidence type="ECO:0000256" key="2">
    <source>
        <dbReference type="ARBA" id="ARBA00023125"/>
    </source>
</evidence>
<keyword evidence="1" id="KW-0805">Transcription regulation</keyword>
<dbReference type="SUPFAM" id="SSF46689">
    <property type="entry name" value="Homeodomain-like"/>
    <property type="match status" value="1"/>
</dbReference>
<evidence type="ECO:0000256" key="1">
    <source>
        <dbReference type="ARBA" id="ARBA00023015"/>
    </source>
</evidence>
<dbReference type="PANTHER" id="PTHR30055:SF238">
    <property type="entry name" value="MYCOFACTOCIN BIOSYNTHESIS TRANSCRIPTIONAL REGULATOR MFTR-RELATED"/>
    <property type="match status" value="1"/>
</dbReference>
<dbReference type="AlphaFoldDB" id="A0A7G8PDV4"/>
<keyword evidence="3" id="KW-0804">Transcription</keyword>
<dbReference type="InterPro" id="IPR050109">
    <property type="entry name" value="HTH-type_TetR-like_transc_reg"/>
</dbReference>
<dbReference type="InterPro" id="IPR041347">
    <property type="entry name" value="MftR_C"/>
</dbReference>
<dbReference type="GO" id="GO:0003700">
    <property type="term" value="F:DNA-binding transcription factor activity"/>
    <property type="evidence" value="ECO:0007669"/>
    <property type="project" value="TreeGrafter"/>
</dbReference>
<evidence type="ECO:0000259" key="5">
    <source>
        <dbReference type="PROSITE" id="PS50977"/>
    </source>
</evidence>
<dbReference type="RefSeq" id="WP_187096912.1">
    <property type="nucleotide sequence ID" value="NZ_CP059894.1"/>
</dbReference>
<dbReference type="InterPro" id="IPR001647">
    <property type="entry name" value="HTH_TetR"/>
</dbReference>
<feature type="domain" description="HTH tetR-type" evidence="5">
    <location>
        <begin position="17"/>
        <end position="77"/>
    </location>
</feature>
<reference evidence="6 7" key="1">
    <citation type="submission" date="2020-07" db="EMBL/GenBank/DDBJ databases">
        <title>Draft genome sequence of four isobutane-metabolizing strains capable of cometabolically degrading diverse ether contaminants.</title>
        <authorList>
            <person name="Chen W."/>
            <person name="Faulkner N."/>
            <person name="Smith C."/>
            <person name="Hyman M."/>
        </authorList>
    </citation>
    <scope>NUCLEOTIDE SEQUENCE [LARGE SCALE GENOMIC DNA]</scope>
    <source>
        <strain evidence="6 7">2A</strain>
    </source>
</reference>
<evidence type="ECO:0000313" key="6">
    <source>
        <dbReference type="EMBL" id="QNJ92520.1"/>
    </source>
</evidence>
<evidence type="ECO:0000313" key="7">
    <source>
        <dbReference type="Proteomes" id="UP000515498"/>
    </source>
</evidence>
<dbReference type="Gene3D" id="1.10.10.60">
    <property type="entry name" value="Homeodomain-like"/>
    <property type="match status" value="1"/>
</dbReference>
<dbReference type="Pfam" id="PF17754">
    <property type="entry name" value="TetR_C_14"/>
    <property type="match status" value="1"/>
</dbReference>
<accession>A0A7G8PDV4</accession>
<proteinExistence type="predicted"/>
<dbReference type="Pfam" id="PF00440">
    <property type="entry name" value="TetR_N"/>
    <property type="match status" value="1"/>
</dbReference>
<dbReference type="PROSITE" id="PS50977">
    <property type="entry name" value="HTH_TETR_2"/>
    <property type="match status" value="1"/>
</dbReference>
<dbReference type="PRINTS" id="PR00455">
    <property type="entry name" value="HTHTETR"/>
</dbReference>
<dbReference type="InterPro" id="IPR023772">
    <property type="entry name" value="DNA-bd_HTH_TetR-type_CS"/>
</dbReference>
<evidence type="ECO:0000256" key="4">
    <source>
        <dbReference type="PROSITE-ProRule" id="PRU00335"/>
    </source>
</evidence>
<dbReference type="Proteomes" id="UP000515498">
    <property type="component" value="Chromosome"/>
</dbReference>
<dbReference type="InterPro" id="IPR009057">
    <property type="entry name" value="Homeodomain-like_sf"/>
</dbReference>
<dbReference type="PROSITE" id="PS01081">
    <property type="entry name" value="HTH_TETR_1"/>
    <property type="match status" value="1"/>
</dbReference>
<dbReference type="KEGG" id="mflu:HZU40_31065"/>
<dbReference type="PANTHER" id="PTHR30055">
    <property type="entry name" value="HTH-TYPE TRANSCRIPTIONAL REGULATOR RUTR"/>
    <property type="match status" value="1"/>
</dbReference>
<feature type="DNA-binding region" description="H-T-H motif" evidence="4">
    <location>
        <begin position="40"/>
        <end position="59"/>
    </location>
</feature>
<name>A0A7G8PDV4_9MYCO</name>
<dbReference type="GO" id="GO:0000976">
    <property type="term" value="F:transcription cis-regulatory region binding"/>
    <property type="evidence" value="ECO:0007669"/>
    <property type="project" value="TreeGrafter"/>
</dbReference>
<evidence type="ECO:0000256" key="3">
    <source>
        <dbReference type="ARBA" id="ARBA00023163"/>
    </source>
</evidence>
<gene>
    <name evidence="6" type="ORF">HZU40_31065</name>
</gene>